<dbReference type="Proteomes" id="UP001066276">
    <property type="component" value="Chromosome 2_2"/>
</dbReference>
<name>A0AAV7USD8_PLEWA</name>
<sequence length="172" mass="18700">MSQCPLGAFQNPEATSPDDDPDIRTNLSEIRDLARLPGERSPTETPDEKKDHERKRRGAETPTRVTTPQEQSLQSDFTHPSAGHVPRTCLHTKRIGVLLHWSSELGGGAGTPRTALTADLTPGNSRGRAGHAAGRNGREETASGERRRVRLGPGAEIERLLASPPCAPQHRR</sequence>
<dbReference type="EMBL" id="JANPWB010000004">
    <property type="protein sequence ID" value="KAJ1191980.1"/>
    <property type="molecule type" value="Genomic_DNA"/>
</dbReference>
<evidence type="ECO:0000313" key="3">
    <source>
        <dbReference type="Proteomes" id="UP001066276"/>
    </source>
</evidence>
<evidence type="ECO:0000313" key="2">
    <source>
        <dbReference type="EMBL" id="KAJ1191980.1"/>
    </source>
</evidence>
<feature type="compositionally biased region" description="Basic and acidic residues" evidence="1">
    <location>
        <begin position="136"/>
        <end position="146"/>
    </location>
</feature>
<feature type="compositionally biased region" description="Basic and acidic residues" evidence="1">
    <location>
        <begin position="29"/>
        <end position="51"/>
    </location>
</feature>
<keyword evidence="3" id="KW-1185">Reference proteome</keyword>
<evidence type="ECO:0000256" key="1">
    <source>
        <dbReference type="SAM" id="MobiDB-lite"/>
    </source>
</evidence>
<organism evidence="2 3">
    <name type="scientific">Pleurodeles waltl</name>
    <name type="common">Iberian ribbed newt</name>
    <dbReference type="NCBI Taxonomy" id="8319"/>
    <lineage>
        <taxon>Eukaryota</taxon>
        <taxon>Metazoa</taxon>
        <taxon>Chordata</taxon>
        <taxon>Craniata</taxon>
        <taxon>Vertebrata</taxon>
        <taxon>Euteleostomi</taxon>
        <taxon>Amphibia</taxon>
        <taxon>Batrachia</taxon>
        <taxon>Caudata</taxon>
        <taxon>Salamandroidea</taxon>
        <taxon>Salamandridae</taxon>
        <taxon>Pleurodelinae</taxon>
        <taxon>Pleurodeles</taxon>
    </lineage>
</organism>
<feature type="region of interest" description="Disordered" evidence="1">
    <location>
        <begin position="1"/>
        <end position="86"/>
    </location>
</feature>
<dbReference type="AlphaFoldDB" id="A0AAV7USD8"/>
<comment type="caution">
    <text evidence="2">The sequence shown here is derived from an EMBL/GenBank/DDBJ whole genome shotgun (WGS) entry which is preliminary data.</text>
</comment>
<reference evidence="2" key="1">
    <citation type="journal article" date="2022" name="bioRxiv">
        <title>Sequencing and chromosome-scale assembly of the giantPleurodeles waltlgenome.</title>
        <authorList>
            <person name="Brown T."/>
            <person name="Elewa A."/>
            <person name="Iarovenko S."/>
            <person name="Subramanian E."/>
            <person name="Araus A.J."/>
            <person name="Petzold A."/>
            <person name="Susuki M."/>
            <person name="Suzuki K.-i.T."/>
            <person name="Hayashi T."/>
            <person name="Toyoda A."/>
            <person name="Oliveira C."/>
            <person name="Osipova E."/>
            <person name="Leigh N.D."/>
            <person name="Simon A."/>
            <person name="Yun M.H."/>
        </authorList>
    </citation>
    <scope>NUCLEOTIDE SEQUENCE</scope>
    <source>
        <strain evidence="2">20211129_DDA</strain>
        <tissue evidence="2">Liver</tissue>
    </source>
</reference>
<accession>A0AAV7USD8</accession>
<protein>
    <submittedName>
        <fullName evidence="2">Uncharacterized protein</fullName>
    </submittedName>
</protein>
<feature type="region of interest" description="Disordered" evidence="1">
    <location>
        <begin position="117"/>
        <end position="172"/>
    </location>
</feature>
<gene>
    <name evidence="2" type="ORF">NDU88_001293</name>
</gene>
<feature type="compositionally biased region" description="Polar residues" evidence="1">
    <location>
        <begin position="63"/>
        <end position="78"/>
    </location>
</feature>
<proteinExistence type="predicted"/>
<feature type="compositionally biased region" description="Low complexity" evidence="1">
    <location>
        <begin position="126"/>
        <end position="135"/>
    </location>
</feature>